<evidence type="ECO:0000313" key="2">
    <source>
        <dbReference type="EMBL" id="RRT61102.1"/>
    </source>
</evidence>
<dbReference type="AlphaFoldDB" id="A0A426ZAW9"/>
<gene>
    <name evidence="2" type="ORF">B296_00044481</name>
</gene>
<evidence type="ECO:0000313" key="3">
    <source>
        <dbReference type="Proteomes" id="UP000287651"/>
    </source>
</evidence>
<protein>
    <submittedName>
        <fullName evidence="2">Uncharacterized protein</fullName>
    </submittedName>
</protein>
<reference evidence="2 3" key="1">
    <citation type="journal article" date="2014" name="Agronomy (Basel)">
        <title>A Draft Genome Sequence for Ensete ventricosum, the Drought-Tolerant Tree Against Hunger.</title>
        <authorList>
            <person name="Harrison J."/>
            <person name="Moore K.A."/>
            <person name="Paszkiewicz K."/>
            <person name="Jones T."/>
            <person name="Grant M."/>
            <person name="Ambacheew D."/>
            <person name="Muzemil S."/>
            <person name="Studholme D.J."/>
        </authorList>
    </citation>
    <scope>NUCLEOTIDE SEQUENCE [LARGE SCALE GENOMIC DNA]</scope>
</reference>
<dbReference type="Proteomes" id="UP000287651">
    <property type="component" value="Unassembled WGS sequence"/>
</dbReference>
<dbReference type="EMBL" id="AMZH03007533">
    <property type="protein sequence ID" value="RRT61102.1"/>
    <property type="molecule type" value="Genomic_DNA"/>
</dbReference>
<organism evidence="2 3">
    <name type="scientific">Ensete ventricosum</name>
    <name type="common">Abyssinian banana</name>
    <name type="synonym">Musa ensete</name>
    <dbReference type="NCBI Taxonomy" id="4639"/>
    <lineage>
        <taxon>Eukaryota</taxon>
        <taxon>Viridiplantae</taxon>
        <taxon>Streptophyta</taxon>
        <taxon>Embryophyta</taxon>
        <taxon>Tracheophyta</taxon>
        <taxon>Spermatophyta</taxon>
        <taxon>Magnoliopsida</taxon>
        <taxon>Liliopsida</taxon>
        <taxon>Zingiberales</taxon>
        <taxon>Musaceae</taxon>
        <taxon>Ensete</taxon>
    </lineage>
</organism>
<proteinExistence type="predicted"/>
<evidence type="ECO:0000256" key="1">
    <source>
        <dbReference type="SAM" id="MobiDB-lite"/>
    </source>
</evidence>
<sequence length="113" mass="13654">MDDTIDARFKAFEAHIENRLQELFSEFKRNLSENPNKSQHDKSSTLKWNRSENIKKGDQEQDTRYPRMKVEFLRWEDGDPTRWIYGAEKLFHSYFMIESDRTLTRSSPHLCHD</sequence>
<feature type="compositionally biased region" description="Basic and acidic residues" evidence="1">
    <location>
        <begin position="38"/>
        <end position="63"/>
    </location>
</feature>
<comment type="caution">
    <text evidence="2">The sequence shown here is derived from an EMBL/GenBank/DDBJ whole genome shotgun (WGS) entry which is preliminary data.</text>
</comment>
<feature type="region of interest" description="Disordered" evidence="1">
    <location>
        <begin position="30"/>
        <end position="63"/>
    </location>
</feature>
<accession>A0A426ZAW9</accession>
<name>A0A426ZAW9_ENSVE</name>